<sequence length="88" mass="9173">MEFEDGSGSDSSSIGLSVVGSISGSMSFLSCGSKWWRLAGRCSQLASLALFHAAAAWFVEVQPAEVWARGASLSCSGGLWLVTVIEGE</sequence>
<evidence type="ECO:0000313" key="1">
    <source>
        <dbReference type="EMBL" id="CAE6232245.1"/>
    </source>
</evidence>
<dbReference type="AlphaFoldDB" id="A0A8S2B1X0"/>
<protein>
    <submittedName>
        <fullName evidence="1">Uncharacterized protein</fullName>
    </submittedName>
</protein>
<dbReference type="EMBL" id="LR999458">
    <property type="protein sequence ID" value="CAE6232245.1"/>
    <property type="molecule type" value="Genomic_DNA"/>
</dbReference>
<name>A0A8S2B1X0_ARAAE</name>
<accession>A0A8S2B1X0</accession>
<gene>
    <name evidence="1" type="ORF">AARE701A_LOCUS21118</name>
</gene>
<keyword evidence="2" id="KW-1185">Reference proteome</keyword>
<reference evidence="1" key="1">
    <citation type="submission" date="2021-01" db="EMBL/GenBank/DDBJ databases">
        <authorList>
            <person name="Bezrukov I."/>
        </authorList>
    </citation>
    <scope>NUCLEOTIDE SEQUENCE</scope>
</reference>
<evidence type="ECO:0000313" key="2">
    <source>
        <dbReference type="Proteomes" id="UP000682877"/>
    </source>
</evidence>
<organism evidence="1 2">
    <name type="scientific">Arabidopsis arenosa</name>
    <name type="common">Sand rock-cress</name>
    <name type="synonym">Cardaminopsis arenosa</name>
    <dbReference type="NCBI Taxonomy" id="38785"/>
    <lineage>
        <taxon>Eukaryota</taxon>
        <taxon>Viridiplantae</taxon>
        <taxon>Streptophyta</taxon>
        <taxon>Embryophyta</taxon>
        <taxon>Tracheophyta</taxon>
        <taxon>Spermatophyta</taxon>
        <taxon>Magnoliopsida</taxon>
        <taxon>eudicotyledons</taxon>
        <taxon>Gunneridae</taxon>
        <taxon>Pentapetalae</taxon>
        <taxon>rosids</taxon>
        <taxon>malvids</taxon>
        <taxon>Brassicales</taxon>
        <taxon>Brassicaceae</taxon>
        <taxon>Camelineae</taxon>
        <taxon>Arabidopsis</taxon>
    </lineage>
</organism>
<proteinExistence type="predicted"/>
<dbReference type="Proteomes" id="UP000682877">
    <property type="component" value="Chromosome 8"/>
</dbReference>